<sequence>MVREDLVLALQLITQRLRNVRRIQFAINFLFAYILLQIAFNGLQLTIFTVPFTRGRAVAVAFLLALIGLALSRIRRNYRHNGQRVVFELGRELSQHETWLVQQFQRY</sequence>
<dbReference type="EMBL" id="JBGQPK010000011">
    <property type="protein sequence ID" value="MFL2028827.1"/>
    <property type="molecule type" value="Genomic_DNA"/>
</dbReference>
<reference evidence="2 3" key="1">
    <citation type="submission" date="2024-08" db="EMBL/GenBank/DDBJ databases">
        <authorList>
            <person name="Arias E."/>
        </authorList>
    </citation>
    <scope>NUCLEOTIDE SEQUENCE [LARGE SCALE GENOMIC DNA]</scope>
    <source>
        <strain evidence="2 3">FAM 25317</strain>
    </source>
</reference>
<dbReference type="Proteomes" id="UP001625389">
    <property type="component" value="Unassembled WGS sequence"/>
</dbReference>
<keyword evidence="1" id="KW-0812">Transmembrane</keyword>
<protein>
    <submittedName>
        <fullName evidence="2">Uncharacterized protein</fullName>
    </submittedName>
</protein>
<organism evidence="2 3">
    <name type="scientific">Loigolactobacillus zhaoyuanensis</name>
    <dbReference type="NCBI Taxonomy" id="2486017"/>
    <lineage>
        <taxon>Bacteria</taxon>
        <taxon>Bacillati</taxon>
        <taxon>Bacillota</taxon>
        <taxon>Bacilli</taxon>
        <taxon>Lactobacillales</taxon>
        <taxon>Lactobacillaceae</taxon>
        <taxon>Loigolactobacillus</taxon>
    </lineage>
</organism>
<keyword evidence="1" id="KW-1133">Transmembrane helix</keyword>
<feature type="transmembrane region" description="Helical" evidence="1">
    <location>
        <begin position="25"/>
        <end position="43"/>
    </location>
</feature>
<keyword evidence="1" id="KW-0472">Membrane</keyword>
<proteinExistence type="predicted"/>
<keyword evidence="3" id="KW-1185">Reference proteome</keyword>
<evidence type="ECO:0000256" key="1">
    <source>
        <dbReference type="SAM" id="Phobius"/>
    </source>
</evidence>
<gene>
    <name evidence="2" type="ORF">ACEN34_04265</name>
</gene>
<name>A0ABW8UD91_9LACO</name>
<feature type="transmembrane region" description="Helical" evidence="1">
    <location>
        <begin position="55"/>
        <end position="74"/>
    </location>
</feature>
<comment type="caution">
    <text evidence="2">The sequence shown here is derived from an EMBL/GenBank/DDBJ whole genome shotgun (WGS) entry which is preliminary data.</text>
</comment>
<evidence type="ECO:0000313" key="3">
    <source>
        <dbReference type="Proteomes" id="UP001625389"/>
    </source>
</evidence>
<dbReference type="RefSeq" id="WP_125549168.1">
    <property type="nucleotide sequence ID" value="NZ_JBGQPK010000011.1"/>
</dbReference>
<accession>A0ABW8UD91</accession>
<evidence type="ECO:0000313" key="2">
    <source>
        <dbReference type="EMBL" id="MFL2028827.1"/>
    </source>
</evidence>